<evidence type="ECO:0000256" key="4">
    <source>
        <dbReference type="SAM" id="Phobius"/>
    </source>
</evidence>
<dbReference type="SMART" id="SM00283">
    <property type="entry name" value="MA"/>
    <property type="match status" value="1"/>
</dbReference>
<dbReference type="SUPFAM" id="SSF58104">
    <property type="entry name" value="Methyl-accepting chemotaxis protein (MCP) signaling domain"/>
    <property type="match status" value="1"/>
</dbReference>
<keyword evidence="4" id="KW-1133">Transmembrane helix</keyword>
<evidence type="ECO:0000256" key="2">
    <source>
        <dbReference type="ARBA" id="ARBA00029447"/>
    </source>
</evidence>
<reference evidence="7 8" key="1">
    <citation type="submission" date="2021-05" db="EMBL/GenBank/DDBJ databases">
        <title>Fusibacter ferrireducens sp. nov., an anaerobic, sulfur- and Fe-reducing bacterium isolated from the mangrove sediment.</title>
        <authorList>
            <person name="Qiu D."/>
        </authorList>
    </citation>
    <scope>NUCLEOTIDE SEQUENCE [LARGE SCALE GENOMIC DNA]</scope>
    <source>
        <strain evidence="7 8">DSM 12116</strain>
    </source>
</reference>
<dbReference type="PANTHER" id="PTHR32089:SF112">
    <property type="entry name" value="LYSOZYME-LIKE PROTEIN-RELATED"/>
    <property type="match status" value="1"/>
</dbReference>
<comment type="similarity">
    <text evidence="2">Belongs to the methyl-accepting chemotaxis (MCP) protein family.</text>
</comment>
<proteinExistence type="inferred from homology"/>
<feature type="domain" description="HAMP" evidence="6">
    <location>
        <begin position="216"/>
        <end position="271"/>
    </location>
</feature>
<dbReference type="Gene3D" id="6.10.340.10">
    <property type="match status" value="1"/>
</dbReference>
<evidence type="ECO:0000313" key="8">
    <source>
        <dbReference type="Proteomes" id="UP000746471"/>
    </source>
</evidence>
<evidence type="ECO:0000256" key="1">
    <source>
        <dbReference type="ARBA" id="ARBA00023224"/>
    </source>
</evidence>
<dbReference type="InterPro" id="IPR003660">
    <property type="entry name" value="HAMP_dom"/>
</dbReference>
<evidence type="ECO:0000256" key="3">
    <source>
        <dbReference type="PROSITE-ProRule" id="PRU00284"/>
    </source>
</evidence>
<evidence type="ECO:0000259" key="6">
    <source>
        <dbReference type="PROSITE" id="PS50885"/>
    </source>
</evidence>
<keyword evidence="1 3" id="KW-0807">Transducer</keyword>
<evidence type="ECO:0000313" key="7">
    <source>
        <dbReference type="EMBL" id="MBS7525054.1"/>
    </source>
</evidence>
<keyword evidence="4" id="KW-0812">Transmembrane</keyword>
<dbReference type="PROSITE" id="PS50885">
    <property type="entry name" value="HAMP"/>
    <property type="match status" value="1"/>
</dbReference>
<dbReference type="EMBL" id="JAHBCL010000001">
    <property type="protein sequence ID" value="MBS7525054.1"/>
    <property type="molecule type" value="Genomic_DNA"/>
</dbReference>
<gene>
    <name evidence="7" type="ORF">KHM83_00035</name>
</gene>
<dbReference type="InterPro" id="IPR004089">
    <property type="entry name" value="MCPsignal_dom"/>
</dbReference>
<protein>
    <recommendedName>
        <fullName evidence="9">Methyl-accepting chemotaxis protein</fullName>
    </recommendedName>
</protein>
<dbReference type="RefSeq" id="WP_213234844.1">
    <property type="nucleotide sequence ID" value="NZ_JAHBCL010000001.1"/>
</dbReference>
<comment type="caution">
    <text evidence="7">The sequence shown here is derived from an EMBL/GenBank/DDBJ whole genome shotgun (WGS) entry which is preliminary data.</text>
</comment>
<keyword evidence="4" id="KW-0472">Membrane</keyword>
<organism evidence="7 8">
    <name type="scientific">Fusibacter paucivorans</name>
    <dbReference type="NCBI Taxonomy" id="76009"/>
    <lineage>
        <taxon>Bacteria</taxon>
        <taxon>Bacillati</taxon>
        <taxon>Bacillota</taxon>
        <taxon>Clostridia</taxon>
        <taxon>Eubacteriales</taxon>
        <taxon>Eubacteriales Family XII. Incertae Sedis</taxon>
        <taxon>Fusibacter</taxon>
    </lineage>
</organism>
<dbReference type="Pfam" id="PF00015">
    <property type="entry name" value="MCPsignal"/>
    <property type="match status" value="1"/>
</dbReference>
<evidence type="ECO:0008006" key="9">
    <source>
        <dbReference type="Google" id="ProtNLM"/>
    </source>
</evidence>
<accession>A0ABS5PIY9</accession>
<keyword evidence="8" id="KW-1185">Reference proteome</keyword>
<name>A0ABS5PIY9_9FIRM</name>
<feature type="transmembrane region" description="Helical" evidence="4">
    <location>
        <begin position="192"/>
        <end position="215"/>
    </location>
</feature>
<dbReference type="Gene3D" id="1.10.287.950">
    <property type="entry name" value="Methyl-accepting chemotaxis protein"/>
    <property type="match status" value="1"/>
</dbReference>
<feature type="domain" description="Methyl-accepting transducer" evidence="5">
    <location>
        <begin position="290"/>
        <end position="547"/>
    </location>
</feature>
<dbReference type="PROSITE" id="PS50111">
    <property type="entry name" value="CHEMOTAXIS_TRANSDUC_2"/>
    <property type="match status" value="1"/>
</dbReference>
<dbReference type="Proteomes" id="UP000746471">
    <property type="component" value="Unassembled WGS sequence"/>
</dbReference>
<dbReference type="PANTHER" id="PTHR32089">
    <property type="entry name" value="METHYL-ACCEPTING CHEMOTAXIS PROTEIN MCPB"/>
    <property type="match status" value="1"/>
</dbReference>
<sequence length="578" mass="63520">MIKHLSITKKLMSLILPPMLALILFSAFAITQMINISETAEVSLYEEAYVSTAMVLNADRDLYQAAIAEKELILDDRLDETLKADLIASYEENADQAYTRVTDALNNLKTNEMLYNQFKHSSGATLSDLESVFITEFNAWYDTFDPNTITGDFKANAMHFETAREQIDIMTEILESYGQSEAKELLSGSRQMALSAAIVIAVIILIVSFMMYHIVNLLRKSILSVTDNLEQMANKNLVVTIDTKVTESKDELGTLARSGQKMMTTLRDIIHQLKSGIESLNNTSETMRSSSNEINIAMNEVAEAIMDIAKSATSQAEETQNATDDVNELGQMIVANGENTAQIYDLSNNIELITQDGLKLVNQLMDDTKKNVIMFDEIFDVITQTNNSTAKIGEASKIISDISEQTNLLALNAAIEAARAGEAGKGFAVVADEIRKLAEQTSDSTGLIDNMLNELIKNVQNAQTKSDAVKHAIGSQQHTVNSTETKYREIVDIVAEMKVRITTLKDYTDNMSQSRNSVTGVIQSLTGIAQANAASTEETSASTEQVLATVNELAYAADDLKSLVEALNNLIKDFQVDG</sequence>
<evidence type="ECO:0000259" key="5">
    <source>
        <dbReference type="PROSITE" id="PS50111"/>
    </source>
</evidence>